<feature type="binding site" evidence="5">
    <location>
        <begin position="11"/>
        <end position="17"/>
    </location>
    <ligand>
        <name>NADP(+)</name>
        <dbReference type="ChEBI" id="CHEBI:58349"/>
    </ligand>
</feature>
<feature type="binding site" evidence="5">
    <location>
        <begin position="164"/>
        <end position="167"/>
    </location>
    <ligand>
        <name>NADP(+)</name>
        <dbReference type="ChEBI" id="CHEBI:58349"/>
    </ligand>
</feature>
<dbReference type="Proteomes" id="UP001078443">
    <property type="component" value="Unassembled WGS sequence"/>
</dbReference>
<dbReference type="EC" id="1.1.1.271" evidence="5"/>
<comment type="function">
    <text evidence="5">Catalyzes the two-step NADP-dependent conversion of GDP-4-dehydro-6-deoxy-D-mannose to GDP-fucose, involving an epimerase and a reductase reaction.</text>
</comment>
<reference evidence="7" key="1">
    <citation type="submission" date="2022-12" db="EMBL/GenBank/DDBJ databases">
        <authorList>
            <person name="Wang J."/>
        </authorList>
    </citation>
    <scope>NUCLEOTIDE SEQUENCE</scope>
    <source>
        <strain evidence="7">HY-45-18</strain>
    </source>
</reference>
<protein>
    <recommendedName>
        <fullName evidence="5">GDP-L-fucose synthase</fullName>
        <ecNumber evidence="5">1.1.1.271</ecNumber>
    </recommendedName>
    <alternativeName>
        <fullName evidence="5">GDP-4-keto-6-deoxy-D-mannose-3,5-epimerase-4-reductase</fullName>
    </alternativeName>
</protein>
<evidence type="ECO:0000313" key="7">
    <source>
        <dbReference type="EMBL" id="MCY6482752.1"/>
    </source>
</evidence>
<keyword evidence="5" id="KW-0511">Multifunctional enzyme</keyword>
<gene>
    <name evidence="5" type="primary">fcl</name>
    <name evidence="7" type="ORF">OW763_00070</name>
</gene>
<evidence type="ECO:0000256" key="4">
    <source>
        <dbReference type="ARBA" id="ARBA00023235"/>
    </source>
</evidence>
<evidence type="ECO:0000256" key="1">
    <source>
        <dbReference type="ARBA" id="ARBA00005959"/>
    </source>
</evidence>
<dbReference type="InterPro" id="IPR028614">
    <property type="entry name" value="GDP_fucose/colitose_synth"/>
</dbReference>
<dbReference type="Gene3D" id="3.40.50.720">
    <property type="entry name" value="NAD(P)-binding Rossmann-like Domain"/>
    <property type="match status" value="1"/>
</dbReference>
<evidence type="ECO:0000256" key="5">
    <source>
        <dbReference type="HAMAP-Rule" id="MF_00956"/>
    </source>
</evidence>
<dbReference type="EMBL" id="JAPQER010000001">
    <property type="protein sequence ID" value="MCY6482752.1"/>
    <property type="molecule type" value="Genomic_DNA"/>
</dbReference>
<organism evidence="7 8">
    <name type="scientific">Clostridium aestuarii</name>
    <dbReference type="NCBI Taxonomy" id="338193"/>
    <lineage>
        <taxon>Bacteria</taxon>
        <taxon>Bacillati</taxon>
        <taxon>Bacillota</taxon>
        <taxon>Clostridia</taxon>
        <taxon>Eubacteriales</taxon>
        <taxon>Clostridiaceae</taxon>
        <taxon>Clostridium</taxon>
    </lineage>
</organism>
<keyword evidence="3 5" id="KW-0560">Oxidoreductase</keyword>
<feature type="site" description="Important for catalytic activity" evidence="5">
    <location>
        <position position="108"/>
    </location>
</feature>
<feature type="binding site" evidence="5">
    <location>
        <position position="203"/>
    </location>
    <ligand>
        <name>substrate</name>
    </ligand>
</feature>
<dbReference type="InterPro" id="IPR001509">
    <property type="entry name" value="Epimerase_deHydtase"/>
</dbReference>
<feature type="binding site" evidence="5">
    <location>
        <position position="188"/>
    </location>
    <ligand>
        <name>substrate</name>
    </ligand>
</feature>
<accession>A0ABT4CWN3</accession>
<name>A0ABT4CWN3_9CLOT</name>
<keyword evidence="4 5" id="KW-0413">Isomerase</keyword>
<dbReference type="Gene3D" id="3.90.25.10">
    <property type="entry name" value="UDP-galactose 4-epimerase, domain 1"/>
    <property type="match status" value="1"/>
</dbReference>
<proteinExistence type="inferred from homology"/>
<dbReference type="RefSeq" id="WP_268039008.1">
    <property type="nucleotide sequence ID" value="NZ_JAPQER010000001.1"/>
</dbReference>
<feature type="binding site" evidence="5">
    <location>
        <position position="141"/>
    </location>
    <ligand>
        <name>NADP(+)</name>
        <dbReference type="ChEBI" id="CHEBI:58349"/>
    </ligand>
</feature>
<evidence type="ECO:0000256" key="3">
    <source>
        <dbReference type="ARBA" id="ARBA00023002"/>
    </source>
</evidence>
<evidence type="ECO:0000256" key="2">
    <source>
        <dbReference type="ARBA" id="ARBA00022857"/>
    </source>
</evidence>
<comment type="catalytic activity">
    <reaction evidence="5">
        <text>GDP-beta-L-fucose + NADP(+) = GDP-4-dehydro-alpha-D-rhamnose + NADPH + H(+)</text>
        <dbReference type="Rhea" id="RHEA:18885"/>
        <dbReference type="ChEBI" id="CHEBI:15378"/>
        <dbReference type="ChEBI" id="CHEBI:57273"/>
        <dbReference type="ChEBI" id="CHEBI:57783"/>
        <dbReference type="ChEBI" id="CHEBI:57964"/>
        <dbReference type="ChEBI" id="CHEBI:58349"/>
        <dbReference type="EC" id="1.1.1.271"/>
    </reaction>
</comment>
<feature type="binding site" evidence="5">
    <location>
        <position position="270"/>
    </location>
    <ligand>
        <name>substrate</name>
    </ligand>
</feature>
<feature type="domain" description="NAD-dependent epimerase/dehydratase" evidence="6">
    <location>
        <begin position="7"/>
        <end position="238"/>
    </location>
</feature>
<feature type="active site" description="Proton donor/acceptor" evidence="5">
    <location>
        <position position="137"/>
    </location>
</feature>
<dbReference type="SUPFAM" id="SSF51735">
    <property type="entry name" value="NAD(P)-binding Rossmann-fold domains"/>
    <property type="match status" value="1"/>
</dbReference>
<comment type="pathway">
    <text evidence="5">Nucleotide-sugar biosynthesis; GDP-L-fucose biosynthesis via de novo pathway; GDP-L-fucose from GDP-alpha-D-mannose: step 2/2.</text>
</comment>
<feature type="binding site" evidence="5">
    <location>
        <position position="180"/>
    </location>
    <ligand>
        <name>NADP(+)</name>
        <dbReference type="ChEBI" id="CHEBI:58349"/>
    </ligand>
</feature>
<dbReference type="PANTHER" id="PTHR43238">
    <property type="entry name" value="GDP-L-FUCOSE SYNTHASE"/>
    <property type="match status" value="1"/>
</dbReference>
<dbReference type="Pfam" id="PF01370">
    <property type="entry name" value="Epimerase"/>
    <property type="match status" value="1"/>
</dbReference>
<comment type="caution">
    <text evidence="7">The sequence shown here is derived from an EMBL/GenBank/DDBJ whole genome shotgun (WGS) entry which is preliminary data.</text>
</comment>
<dbReference type="PANTHER" id="PTHR43238:SF1">
    <property type="entry name" value="GDP-L-FUCOSE SYNTHASE"/>
    <property type="match status" value="1"/>
</dbReference>
<dbReference type="HAMAP" id="MF_00956">
    <property type="entry name" value="GDP_fucose_synth"/>
    <property type="match status" value="1"/>
</dbReference>
<keyword evidence="2 5" id="KW-0521">NADP</keyword>
<dbReference type="CDD" id="cd05239">
    <property type="entry name" value="GDP_FS_SDR_e"/>
    <property type="match status" value="1"/>
</dbReference>
<keyword evidence="8" id="KW-1185">Reference proteome</keyword>
<sequence length="315" mass="36194">MEKNNKIYVAGHNGMVGSAIVRKLKKEGYKNIIVRTRQELDLIDQAKVEEFFYEERPEYVILAAAKVGGIEANIKYPTEFLMENLIIQCNVIRSAFNNKVTKLVFLGSSCIYPKNAKQPLKEEYLLSGCLEPTNEGYSIAKIAGLKACEFYNKQYGVNYISIMPCNLYGENDNFDLKSAHVIPALIRRIYEAKMNKIPFVEIWGGGNQYREFMYVDDMADAALFLMENYDESQFINVGTGKDVTIKELAETIKKVVGYEGKLKFDTTKPDGMFRKVLDVSRLDKKGWKYKTELYDGVVKTYNWYLNKIKSTKSYK</sequence>
<comment type="similarity">
    <text evidence="1 5">Belongs to the NAD(P)-dependent epimerase/dehydratase family. Fucose synthase subfamily.</text>
</comment>
<feature type="binding site" evidence="5">
    <location>
        <position position="210"/>
    </location>
    <ligand>
        <name>substrate</name>
    </ligand>
</feature>
<feature type="binding site" evidence="5">
    <location>
        <begin position="106"/>
        <end position="109"/>
    </location>
    <ligand>
        <name>NADP(+)</name>
        <dbReference type="ChEBI" id="CHEBI:58349"/>
    </ligand>
</feature>
<evidence type="ECO:0000313" key="8">
    <source>
        <dbReference type="Proteomes" id="UP001078443"/>
    </source>
</evidence>
<feature type="site" description="Important for catalytic activity" evidence="5">
    <location>
        <position position="110"/>
    </location>
</feature>
<evidence type="ECO:0000259" key="6">
    <source>
        <dbReference type="Pfam" id="PF01370"/>
    </source>
</evidence>
<dbReference type="InterPro" id="IPR036291">
    <property type="entry name" value="NAD(P)-bd_dom_sf"/>
</dbReference>